<organism evidence="1 2">
    <name type="scientific">Fuerstiella marisgermanici</name>
    <dbReference type="NCBI Taxonomy" id="1891926"/>
    <lineage>
        <taxon>Bacteria</taxon>
        <taxon>Pseudomonadati</taxon>
        <taxon>Planctomycetota</taxon>
        <taxon>Planctomycetia</taxon>
        <taxon>Planctomycetales</taxon>
        <taxon>Planctomycetaceae</taxon>
        <taxon>Fuerstiella</taxon>
    </lineage>
</organism>
<gene>
    <name evidence="1" type="ORF">Fuma_05746</name>
</gene>
<dbReference type="Proteomes" id="UP000187735">
    <property type="component" value="Chromosome"/>
</dbReference>
<dbReference type="EMBL" id="CP017641">
    <property type="protein sequence ID" value="APZ96078.1"/>
    <property type="molecule type" value="Genomic_DNA"/>
</dbReference>
<dbReference type="KEGG" id="fmr:Fuma_05746"/>
<sequence length="291" mass="32023">MPAPSSTVPAEPATHQLALIGDAKRREFRSLSQWLCSQTASISEFSGIEAALQQDEPKLANADLTIVMQSWSDQFSAAEVNQLIGRTLFSRLLCIYSSACESDGRNRNVWPDAVRVPLRLAQSVIEQELQNADRDLDALPPTSARDEIFVHRLGNGDDWAPLPKLQAMNGAIISPDRTLRRTMAQATRELGLKSLEMPLIAVKSGQRTRPQETSRGPVNVVIHDLDPWGPLVEASLQAAREMFPSAAVLGLANMPDAGLTIEVADQPLEAIIPKLDIQHGLRWCLRQWLNA</sequence>
<keyword evidence="2" id="KW-1185">Reference proteome</keyword>
<accession>A0A1P8WPU5</accession>
<dbReference type="STRING" id="1891926.Fuma_05746"/>
<proteinExistence type="predicted"/>
<evidence type="ECO:0000313" key="2">
    <source>
        <dbReference type="Proteomes" id="UP000187735"/>
    </source>
</evidence>
<protein>
    <submittedName>
        <fullName evidence="1">Uncharacterized protein</fullName>
    </submittedName>
</protein>
<dbReference type="AlphaFoldDB" id="A0A1P8WPU5"/>
<evidence type="ECO:0000313" key="1">
    <source>
        <dbReference type="EMBL" id="APZ96078.1"/>
    </source>
</evidence>
<name>A0A1P8WPU5_9PLAN</name>
<reference evidence="1 2" key="1">
    <citation type="journal article" date="2016" name="Front. Microbiol.">
        <title>Fuerstia marisgermanicae gen. nov., sp. nov., an Unusual Member of the Phylum Planctomycetes from the German Wadden Sea.</title>
        <authorList>
            <person name="Kohn T."/>
            <person name="Heuer A."/>
            <person name="Jogler M."/>
            <person name="Vollmers J."/>
            <person name="Boedeker C."/>
            <person name="Bunk B."/>
            <person name="Rast P."/>
            <person name="Borchert D."/>
            <person name="Glockner I."/>
            <person name="Freese H.M."/>
            <person name="Klenk H.P."/>
            <person name="Overmann J."/>
            <person name="Kaster A.K."/>
            <person name="Rohde M."/>
            <person name="Wiegand S."/>
            <person name="Jogler C."/>
        </authorList>
    </citation>
    <scope>NUCLEOTIDE SEQUENCE [LARGE SCALE GENOMIC DNA]</scope>
    <source>
        <strain evidence="1 2">NH11</strain>
    </source>
</reference>
<dbReference type="RefSeq" id="WP_077027149.1">
    <property type="nucleotide sequence ID" value="NZ_CP017641.1"/>
</dbReference>
<dbReference type="OrthoDB" id="210914at2"/>